<dbReference type="GO" id="GO:0003677">
    <property type="term" value="F:DNA binding"/>
    <property type="evidence" value="ECO:0007669"/>
    <property type="project" value="UniProtKB-KW"/>
</dbReference>
<comment type="caution">
    <text evidence="2">The sequence shown here is derived from an EMBL/GenBank/DDBJ whole genome shotgun (WGS) entry which is preliminary data.</text>
</comment>
<dbReference type="OrthoDB" id="1097811at2"/>
<dbReference type="Pfam" id="PF12728">
    <property type="entry name" value="HTH_17"/>
    <property type="match status" value="1"/>
</dbReference>
<protein>
    <submittedName>
        <fullName evidence="2">DNA-binding protein</fullName>
    </submittedName>
</protein>
<dbReference type="InterPro" id="IPR041657">
    <property type="entry name" value="HTH_17"/>
</dbReference>
<proteinExistence type="predicted"/>
<evidence type="ECO:0000313" key="3">
    <source>
        <dbReference type="Proteomes" id="UP000270856"/>
    </source>
</evidence>
<dbReference type="Proteomes" id="UP000270856">
    <property type="component" value="Unassembled WGS sequence"/>
</dbReference>
<feature type="domain" description="Helix-turn-helix" evidence="1">
    <location>
        <begin position="45"/>
        <end position="91"/>
    </location>
</feature>
<evidence type="ECO:0000313" key="2">
    <source>
        <dbReference type="EMBL" id="RPD91620.1"/>
    </source>
</evidence>
<accession>A0A3N4NHR5</accession>
<keyword evidence="3" id="KW-1185">Reference proteome</keyword>
<keyword evidence="2" id="KW-0238">DNA-binding</keyword>
<sequence>MAVNNNITQLHNTTPDQLAEKILQGVKNQFNSFKKELEPNDKETYLTRIQTAKMLSISLTTLNDWSKKQLLHPLKLGNRTYYKLSEIEKTLNNSNNL</sequence>
<name>A0A3N4NHR5_9FLAO</name>
<evidence type="ECO:0000259" key="1">
    <source>
        <dbReference type="Pfam" id="PF12728"/>
    </source>
</evidence>
<gene>
    <name evidence="2" type="ORF">EGM88_14725</name>
</gene>
<dbReference type="EMBL" id="RPFJ01000067">
    <property type="protein sequence ID" value="RPD91620.1"/>
    <property type="molecule type" value="Genomic_DNA"/>
</dbReference>
<reference evidence="2 3" key="1">
    <citation type="submission" date="2018-11" db="EMBL/GenBank/DDBJ databases">
        <title>Aureibaculum marinum gen. nov., sp. nov., a member of the family Flavobacteriaceae isolated from the Bohai Sea.</title>
        <authorList>
            <person name="Ji X."/>
        </authorList>
    </citation>
    <scope>NUCLEOTIDE SEQUENCE [LARGE SCALE GENOMIC DNA]</scope>
    <source>
        <strain evidence="2 3">BH-SD17</strain>
    </source>
</reference>
<dbReference type="RefSeq" id="WP_123899175.1">
    <property type="nucleotide sequence ID" value="NZ_RPFJ01000067.1"/>
</dbReference>
<dbReference type="AlphaFoldDB" id="A0A3N4NHR5"/>
<organism evidence="2 3">
    <name type="scientific">Aureibaculum marinum</name>
    <dbReference type="NCBI Taxonomy" id="2487930"/>
    <lineage>
        <taxon>Bacteria</taxon>
        <taxon>Pseudomonadati</taxon>
        <taxon>Bacteroidota</taxon>
        <taxon>Flavobacteriia</taxon>
        <taxon>Flavobacteriales</taxon>
        <taxon>Flavobacteriaceae</taxon>
        <taxon>Aureibaculum</taxon>
    </lineage>
</organism>